<dbReference type="EMBL" id="JBHTJW010000003">
    <property type="protein sequence ID" value="MFD0930491.1"/>
    <property type="molecule type" value="Genomic_DNA"/>
</dbReference>
<keyword evidence="3" id="KW-1185">Reference proteome</keyword>
<accession>A0ABW3GP12</accession>
<gene>
    <name evidence="2" type="ORF">ACFQ1T_11965</name>
</gene>
<dbReference type="SUPFAM" id="SSF48452">
    <property type="entry name" value="TPR-like"/>
    <property type="match status" value="1"/>
</dbReference>
<sequence>MSHPNIRRQWINHLRRGGLWAALLVVLSLVMLARQGVELYQSAVYRHSLAPHVLIRSTLLGADQTPQALFANAVFYDDQLKSDQALAQYAAVIARTTDSQPLRKQAYFNSGNVYLRTAIRLLEQRGLPAWDEAGPLVALAKESYQKALRIEPDWSEVKYNYHLALRLAPTTHGMNGPQQYEDEQIKAEEQPSGWPAMPGNPRGMP</sequence>
<dbReference type="Proteomes" id="UP001597106">
    <property type="component" value="Unassembled WGS sequence"/>
</dbReference>
<evidence type="ECO:0008006" key="4">
    <source>
        <dbReference type="Google" id="ProtNLM"/>
    </source>
</evidence>
<organism evidence="2 3">
    <name type="scientific">Methylophilus glucosoxydans</name>
    <dbReference type="NCBI Taxonomy" id="752553"/>
    <lineage>
        <taxon>Bacteria</taxon>
        <taxon>Pseudomonadati</taxon>
        <taxon>Pseudomonadota</taxon>
        <taxon>Betaproteobacteria</taxon>
        <taxon>Nitrosomonadales</taxon>
        <taxon>Methylophilaceae</taxon>
        <taxon>Methylophilus</taxon>
    </lineage>
</organism>
<dbReference type="RefSeq" id="WP_379077052.1">
    <property type="nucleotide sequence ID" value="NZ_JBHTJW010000003.1"/>
</dbReference>
<evidence type="ECO:0000313" key="2">
    <source>
        <dbReference type="EMBL" id="MFD0930491.1"/>
    </source>
</evidence>
<evidence type="ECO:0000313" key="3">
    <source>
        <dbReference type="Proteomes" id="UP001597106"/>
    </source>
</evidence>
<comment type="caution">
    <text evidence="2">The sequence shown here is derived from an EMBL/GenBank/DDBJ whole genome shotgun (WGS) entry which is preliminary data.</text>
</comment>
<proteinExistence type="predicted"/>
<reference evidence="3" key="1">
    <citation type="journal article" date="2019" name="Int. J. Syst. Evol. Microbiol.">
        <title>The Global Catalogue of Microorganisms (GCM) 10K type strain sequencing project: providing services to taxonomists for standard genome sequencing and annotation.</title>
        <authorList>
            <consortium name="The Broad Institute Genomics Platform"/>
            <consortium name="The Broad Institute Genome Sequencing Center for Infectious Disease"/>
            <person name="Wu L."/>
            <person name="Ma J."/>
        </authorList>
    </citation>
    <scope>NUCLEOTIDE SEQUENCE [LARGE SCALE GENOMIC DNA]</scope>
    <source>
        <strain evidence="3">CCUG 59685</strain>
    </source>
</reference>
<name>A0ABW3GP12_9PROT</name>
<protein>
    <recommendedName>
        <fullName evidence="4">MxaK protein</fullName>
    </recommendedName>
</protein>
<feature type="region of interest" description="Disordered" evidence="1">
    <location>
        <begin position="172"/>
        <end position="205"/>
    </location>
</feature>
<dbReference type="InterPro" id="IPR011990">
    <property type="entry name" value="TPR-like_helical_dom_sf"/>
</dbReference>
<dbReference type="Gene3D" id="1.25.40.10">
    <property type="entry name" value="Tetratricopeptide repeat domain"/>
    <property type="match status" value="1"/>
</dbReference>
<evidence type="ECO:0000256" key="1">
    <source>
        <dbReference type="SAM" id="MobiDB-lite"/>
    </source>
</evidence>